<evidence type="ECO:0008006" key="3">
    <source>
        <dbReference type="Google" id="ProtNLM"/>
    </source>
</evidence>
<organism evidence="1 2">
    <name type="scientific">Lactonifactor longoviformis DSM 17459</name>
    <dbReference type="NCBI Taxonomy" id="1122155"/>
    <lineage>
        <taxon>Bacteria</taxon>
        <taxon>Bacillati</taxon>
        <taxon>Bacillota</taxon>
        <taxon>Clostridia</taxon>
        <taxon>Eubacteriales</taxon>
        <taxon>Clostridiaceae</taxon>
        <taxon>Lactonifactor</taxon>
    </lineage>
</organism>
<evidence type="ECO:0000313" key="1">
    <source>
        <dbReference type="EMBL" id="SHE63543.1"/>
    </source>
</evidence>
<dbReference type="InterPro" id="IPR021352">
    <property type="entry name" value="DUF2971"/>
</dbReference>
<dbReference type="Proteomes" id="UP000184245">
    <property type="component" value="Unassembled WGS sequence"/>
</dbReference>
<evidence type="ECO:0000313" key="2">
    <source>
        <dbReference type="Proteomes" id="UP000184245"/>
    </source>
</evidence>
<dbReference type="AlphaFoldDB" id="A0A1M4V3T8"/>
<dbReference type="STRING" id="1122155.SAMN02745158_01106"/>
<sequence>MEGKAMRNQIIHLKTIERNTTLYHYTQIAGVQGILDEKSFWATKSDFLNDPREFSYIIEVIQQMSGSVFKNKEWKELFLKNIFKEGDHFVYEKNKEFFVLAFSTCSDSITLWAEFGNETGYNMAFDSEKIIKKIAKSNAIAYHGYVVYALEEQRDYILDLMQKKIPESFGLSFADIMNRGMTSESDPVFQKACRMFQKAAKIYAMFFKQEGFTEEREYRFVFKKSEGMNVLFREKEGFLIPYIKITMLESDNKLPIRGITVAPKNDSDLARKGMEYYLHRHGYQVPVELSRIKLRY</sequence>
<accession>A0A1M4V3T8</accession>
<gene>
    <name evidence="1" type="ORF">SAMN02745158_01106</name>
</gene>
<dbReference type="Pfam" id="PF11185">
    <property type="entry name" value="DUF2971"/>
    <property type="match status" value="1"/>
</dbReference>
<keyword evidence="2" id="KW-1185">Reference proteome</keyword>
<name>A0A1M4V3T8_9CLOT</name>
<protein>
    <recommendedName>
        <fullName evidence="3">DUF2971 domain-containing protein</fullName>
    </recommendedName>
</protein>
<proteinExistence type="predicted"/>
<reference evidence="1 2" key="1">
    <citation type="submission" date="2016-11" db="EMBL/GenBank/DDBJ databases">
        <authorList>
            <person name="Jaros S."/>
            <person name="Januszkiewicz K."/>
            <person name="Wedrychowicz H."/>
        </authorList>
    </citation>
    <scope>NUCLEOTIDE SEQUENCE [LARGE SCALE GENOMIC DNA]</scope>
    <source>
        <strain evidence="1 2">DSM 17459</strain>
    </source>
</reference>
<dbReference type="EMBL" id="FQVI01000003">
    <property type="protein sequence ID" value="SHE63543.1"/>
    <property type="molecule type" value="Genomic_DNA"/>
</dbReference>